<keyword evidence="6" id="KW-1185">Reference proteome</keyword>
<dbReference type="PRINTS" id="PR00154">
    <property type="entry name" value="AMPBINDING"/>
</dbReference>
<dbReference type="PROSITE" id="PS00012">
    <property type="entry name" value="PHOSPHOPANTETHEINE"/>
    <property type="match status" value="1"/>
</dbReference>
<sequence length="1031" mass="109841">MSFGQERLWFLDQLDPGDASYNIPLVLRLTGDLDAAALHAALHGVVERHETLRTRFPAVDGRPHATAGPAPVLREVACTAAELDALLAERSNAPFDLAEGPLLRATLLRVTDRPGEHVLSLVVHHIVADGWSLNVLRDELAGRYAGTFDAPPLPTTYAAFARAQRDAGAEQDTTFWREQLTGAAPLELQPDLRRSAARTSDGAFHTRRVAGVAALDAFAREQRVSPFMVLLAVYQVLLQRHTGQDDISVGVPVAGRNDPDLEPLVGYFSNTLVLRGDLGADITFRELLRATRRTALGAFSHQDLPFERLLDELHVARDLSRNPLFQTLLTVHSQDGDRHGVPRPFGPLTAVEIDGGHSQTKVDVMLDVWRSGEDLLTVFGYRRDLFRPGTIAALAERFELLLRAAIAAPDTRLRDLPVLTEADRAFVVRAARTTTAPPTGTVLDELAARVATHPDTAALDTTTYDELWQASGRLAGALLAALPDGAPRIVGVCLPRGPHAVVAMLAAWRAGAAYLPLDPAYPAARLAFMVADSGAAVVVTDDRHPFDGVRTLPVTATGTGQPVRPDPEDTAYVIYTSGSTGTPKGVLVPHRALAARAAWMRDGYGITAADTVAQFAALSFDTHAEELWPALTAGGTVVFADADLPQFLTTPAGAAVTVLDLPTPYWHRLVDDLGGVPWPAGLRLVILGADQVEAAAVAAWRAAFGDRVRLVNSYGPTETTIIATVADLTGADPDGDPGDRPPIGRPLWDTTVAVTDRHGRPVPPGVPGELRIGGAGVAHGYLGRPGRTAEAFEPDPDGPPGARRYRTGDRVRWRPDGQLEFLGRLDEQVKVRGYRIEPGEVTAALLALPGVGQAAVVARADALIGYVVPAAPEAGRDTAAVDPAGLRQALAATLPAHLVPNAIVTLDALPLTVNGKLDRAALPDPEVRSATGYLAPRTDAEDLVAGVWAEVLGVEKVGALDDFFDLGGHSLLATRMVARIRAAVDLAVPIRTLFTHRTVAGFAAAVEALLIAEIEAMSEETAQHMLTGDQL</sequence>
<dbReference type="InterPro" id="IPR009081">
    <property type="entry name" value="PP-bd_ACP"/>
</dbReference>
<dbReference type="InterPro" id="IPR020845">
    <property type="entry name" value="AMP-binding_CS"/>
</dbReference>
<feature type="domain" description="Carrier" evidence="4">
    <location>
        <begin position="935"/>
        <end position="1010"/>
    </location>
</feature>
<dbReference type="InterPro" id="IPR010071">
    <property type="entry name" value="AA_adenyl_dom"/>
</dbReference>
<dbReference type="SMART" id="SM00823">
    <property type="entry name" value="PKS_PP"/>
    <property type="match status" value="1"/>
</dbReference>
<dbReference type="KEGG" id="daur:Daura_18460"/>
<keyword evidence="3" id="KW-0597">Phosphoprotein</keyword>
<dbReference type="SUPFAM" id="SSF52777">
    <property type="entry name" value="CoA-dependent acyltransferases"/>
    <property type="match status" value="2"/>
</dbReference>
<dbReference type="InterPro" id="IPR036736">
    <property type="entry name" value="ACP-like_sf"/>
</dbReference>
<proteinExistence type="predicted"/>
<comment type="cofactor">
    <cofactor evidence="1">
        <name>pantetheine 4'-phosphate</name>
        <dbReference type="ChEBI" id="CHEBI:47942"/>
    </cofactor>
</comment>
<dbReference type="GO" id="GO:0043041">
    <property type="term" value="P:amino acid activation for nonribosomal peptide biosynthetic process"/>
    <property type="evidence" value="ECO:0007669"/>
    <property type="project" value="TreeGrafter"/>
</dbReference>
<dbReference type="PANTHER" id="PTHR45527:SF1">
    <property type="entry name" value="FATTY ACID SYNTHASE"/>
    <property type="match status" value="1"/>
</dbReference>
<dbReference type="GO" id="GO:0008610">
    <property type="term" value="P:lipid biosynthetic process"/>
    <property type="evidence" value="ECO:0007669"/>
    <property type="project" value="UniProtKB-ARBA"/>
</dbReference>
<dbReference type="AlphaFoldDB" id="A0A9Q9IKS9"/>
<accession>A0A9Q9IKS9</accession>
<gene>
    <name evidence="5" type="ORF">Daura_18460</name>
</gene>
<dbReference type="Pfam" id="PF13193">
    <property type="entry name" value="AMP-binding_C"/>
    <property type="match status" value="1"/>
</dbReference>
<dbReference type="Gene3D" id="3.30.559.10">
    <property type="entry name" value="Chloramphenicol acetyltransferase-like domain"/>
    <property type="match status" value="1"/>
</dbReference>
<dbReference type="PROSITE" id="PS50075">
    <property type="entry name" value="CARRIER"/>
    <property type="match status" value="1"/>
</dbReference>
<dbReference type="GO" id="GO:0072330">
    <property type="term" value="P:monocarboxylic acid biosynthetic process"/>
    <property type="evidence" value="ECO:0007669"/>
    <property type="project" value="UniProtKB-ARBA"/>
</dbReference>
<dbReference type="Pfam" id="PF00668">
    <property type="entry name" value="Condensation"/>
    <property type="match status" value="1"/>
</dbReference>
<dbReference type="InterPro" id="IPR020459">
    <property type="entry name" value="AMP-binding"/>
</dbReference>
<dbReference type="InterPro" id="IPR029058">
    <property type="entry name" value="AB_hydrolase_fold"/>
</dbReference>
<dbReference type="InterPro" id="IPR000873">
    <property type="entry name" value="AMP-dep_synth/lig_dom"/>
</dbReference>
<dbReference type="InterPro" id="IPR023213">
    <property type="entry name" value="CAT-like_dom_sf"/>
</dbReference>
<dbReference type="Gene3D" id="3.30.559.30">
    <property type="entry name" value="Nonribosomal peptide synthetase, condensation domain"/>
    <property type="match status" value="1"/>
</dbReference>
<dbReference type="GO" id="GO:0005737">
    <property type="term" value="C:cytoplasm"/>
    <property type="evidence" value="ECO:0007669"/>
    <property type="project" value="TreeGrafter"/>
</dbReference>
<name>A0A9Q9IKS9_9ACTN</name>
<dbReference type="Pfam" id="PF00550">
    <property type="entry name" value="PP-binding"/>
    <property type="match status" value="1"/>
</dbReference>
<dbReference type="InterPro" id="IPR006162">
    <property type="entry name" value="Ppantetheine_attach_site"/>
</dbReference>
<evidence type="ECO:0000256" key="3">
    <source>
        <dbReference type="ARBA" id="ARBA00022553"/>
    </source>
</evidence>
<dbReference type="Gene3D" id="3.40.50.1820">
    <property type="entry name" value="alpha/beta hydrolase"/>
    <property type="match status" value="1"/>
</dbReference>
<dbReference type="GO" id="GO:0031177">
    <property type="term" value="F:phosphopantetheine binding"/>
    <property type="evidence" value="ECO:0007669"/>
    <property type="project" value="InterPro"/>
</dbReference>
<dbReference type="InterPro" id="IPR042099">
    <property type="entry name" value="ANL_N_sf"/>
</dbReference>
<dbReference type="PANTHER" id="PTHR45527">
    <property type="entry name" value="NONRIBOSOMAL PEPTIDE SYNTHETASE"/>
    <property type="match status" value="1"/>
</dbReference>
<dbReference type="SUPFAM" id="SSF56801">
    <property type="entry name" value="Acetyl-CoA synthetase-like"/>
    <property type="match status" value="1"/>
</dbReference>
<organism evidence="5 6">
    <name type="scientific">Dactylosporangium aurantiacum</name>
    <dbReference type="NCBI Taxonomy" id="35754"/>
    <lineage>
        <taxon>Bacteria</taxon>
        <taxon>Bacillati</taxon>
        <taxon>Actinomycetota</taxon>
        <taxon>Actinomycetes</taxon>
        <taxon>Micromonosporales</taxon>
        <taxon>Micromonosporaceae</taxon>
        <taxon>Dactylosporangium</taxon>
    </lineage>
</organism>
<dbReference type="CDD" id="cd05930">
    <property type="entry name" value="A_NRPS"/>
    <property type="match status" value="1"/>
</dbReference>
<dbReference type="Proteomes" id="UP001058003">
    <property type="component" value="Chromosome"/>
</dbReference>
<dbReference type="InterPro" id="IPR025110">
    <property type="entry name" value="AMP-bd_C"/>
</dbReference>
<dbReference type="FunFam" id="1.10.1200.10:FF:000016">
    <property type="entry name" value="Non-ribosomal peptide synthase"/>
    <property type="match status" value="1"/>
</dbReference>
<evidence type="ECO:0000259" key="4">
    <source>
        <dbReference type="PROSITE" id="PS50075"/>
    </source>
</evidence>
<dbReference type="Pfam" id="PF00501">
    <property type="entry name" value="AMP-binding"/>
    <property type="match status" value="1"/>
</dbReference>
<dbReference type="EMBL" id="CP073767">
    <property type="protein sequence ID" value="UWZ57974.1"/>
    <property type="molecule type" value="Genomic_DNA"/>
</dbReference>
<dbReference type="InterPro" id="IPR001242">
    <property type="entry name" value="Condensation_dom"/>
</dbReference>
<evidence type="ECO:0000256" key="2">
    <source>
        <dbReference type="ARBA" id="ARBA00022450"/>
    </source>
</evidence>
<dbReference type="Gene3D" id="3.30.300.30">
    <property type="match status" value="1"/>
</dbReference>
<dbReference type="SUPFAM" id="SSF47336">
    <property type="entry name" value="ACP-like"/>
    <property type="match status" value="1"/>
</dbReference>
<dbReference type="NCBIfam" id="TIGR01733">
    <property type="entry name" value="AA-adenyl-dom"/>
    <property type="match status" value="1"/>
</dbReference>
<evidence type="ECO:0000313" key="5">
    <source>
        <dbReference type="EMBL" id="UWZ57974.1"/>
    </source>
</evidence>
<evidence type="ECO:0000313" key="6">
    <source>
        <dbReference type="Proteomes" id="UP001058003"/>
    </source>
</evidence>
<reference evidence="5" key="1">
    <citation type="submission" date="2021-04" db="EMBL/GenBank/DDBJ databases">
        <title>Dactylosporangium aurantiacum NRRL B-8018 full assembly.</title>
        <authorList>
            <person name="Hartkoorn R.C."/>
            <person name="Beaudoing E."/>
            <person name="Hot D."/>
        </authorList>
    </citation>
    <scope>NUCLEOTIDE SEQUENCE</scope>
    <source>
        <strain evidence="5">NRRL B-8018</strain>
    </source>
</reference>
<dbReference type="Gene3D" id="3.40.50.12780">
    <property type="entry name" value="N-terminal domain of ligase-like"/>
    <property type="match status" value="1"/>
</dbReference>
<dbReference type="CDD" id="cd19531">
    <property type="entry name" value="LCL_NRPS-like"/>
    <property type="match status" value="1"/>
</dbReference>
<protein>
    <submittedName>
        <fullName evidence="5">Amino acid adenylation domain-containing protein</fullName>
    </submittedName>
</protein>
<dbReference type="RefSeq" id="WP_211273580.1">
    <property type="nucleotide sequence ID" value="NZ_CP073767.1"/>
</dbReference>
<dbReference type="InterPro" id="IPR045851">
    <property type="entry name" value="AMP-bd_C_sf"/>
</dbReference>
<evidence type="ECO:0000256" key="1">
    <source>
        <dbReference type="ARBA" id="ARBA00001957"/>
    </source>
</evidence>
<keyword evidence="2" id="KW-0596">Phosphopantetheine</keyword>
<dbReference type="PROSITE" id="PS00455">
    <property type="entry name" value="AMP_BINDING"/>
    <property type="match status" value="1"/>
</dbReference>
<dbReference type="GO" id="GO:0044550">
    <property type="term" value="P:secondary metabolite biosynthetic process"/>
    <property type="evidence" value="ECO:0007669"/>
    <property type="project" value="TreeGrafter"/>
</dbReference>
<dbReference type="GO" id="GO:0003824">
    <property type="term" value="F:catalytic activity"/>
    <property type="evidence" value="ECO:0007669"/>
    <property type="project" value="InterPro"/>
</dbReference>
<dbReference type="InterPro" id="IPR020806">
    <property type="entry name" value="PKS_PP-bd"/>
</dbReference>